<reference evidence="11" key="2">
    <citation type="submission" date="2010-07" db="EMBL/GenBank/DDBJ databases">
        <authorList>
            <consortium name="The Broad Institute Genome Sequencing Platform"/>
            <consortium name="Broad Institute Genome Sequencing Center for Infectious Disease"/>
            <person name="Ma L.-J."/>
            <person name="Dead R."/>
            <person name="Young S."/>
            <person name="Zeng Q."/>
            <person name="Koehrsen M."/>
            <person name="Alvarado L."/>
            <person name="Berlin A."/>
            <person name="Chapman S.B."/>
            <person name="Chen Z."/>
            <person name="Freedman E."/>
            <person name="Gellesch M."/>
            <person name="Goldberg J."/>
            <person name="Griggs A."/>
            <person name="Gujja S."/>
            <person name="Heilman E.R."/>
            <person name="Heiman D."/>
            <person name="Hepburn T."/>
            <person name="Howarth C."/>
            <person name="Jen D."/>
            <person name="Larson L."/>
            <person name="Mehta T."/>
            <person name="Neiman D."/>
            <person name="Pearson M."/>
            <person name="Roberts A."/>
            <person name="Saif S."/>
            <person name="Shea T."/>
            <person name="Shenoy N."/>
            <person name="Sisk P."/>
            <person name="Stolte C."/>
            <person name="Sykes S."/>
            <person name="Walk T."/>
            <person name="White J."/>
            <person name="Yandava C."/>
            <person name="Haas B."/>
            <person name="Nusbaum C."/>
            <person name="Birren B."/>
        </authorList>
    </citation>
    <scope>NUCLEOTIDE SEQUENCE</scope>
    <source>
        <strain evidence="11">R3-111a-1</strain>
    </source>
</reference>
<reference evidence="11" key="3">
    <citation type="submission" date="2010-09" db="EMBL/GenBank/DDBJ databases">
        <title>Annotation of Gaeumannomyces graminis var. tritici R3-111a-1.</title>
        <authorList>
            <consortium name="The Broad Institute Genome Sequencing Platform"/>
            <person name="Ma L.-J."/>
            <person name="Dead R."/>
            <person name="Young S.K."/>
            <person name="Zeng Q."/>
            <person name="Gargeya S."/>
            <person name="Fitzgerald M."/>
            <person name="Haas B."/>
            <person name="Abouelleil A."/>
            <person name="Alvarado L."/>
            <person name="Arachchi H.M."/>
            <person name="Berlin A."/>
            <person name="Brown A."/>
            <person name="Chapman S.B."/>
            <person name="Chen Z."/>
            <person name="Dunbar C."/>
            <person name="Freedman E."/>
            <person name="Gearin G."/>
            <person name="Gellesch M."/>
            <person name="Goldberg J."/>
            <person name="Griggs A."/>
            <person name="Gujja S."/>
            <person name="Heiman D."/>
            <person name="Howarth C."/>
            <person name="Larson L."/>
            <person name="Lui A."/>
            <person name="MacDonald P.J.P."/>
            <person name="Mehta T."/>
            <person name="Montmayeur A."/>
            <person name="Murphy C."/>
            <person name="Neiman D."/>
            <person name="Pearson M."/>
            <person name="Priest M."/>
            <person name="Roberts A."/>
            <person name="Saif S."/>
            <person name="Shea T."/>
            <person name="Shenoy N."/>
            <person name="Sisk P."/>
            <person name="Stolte C."/>
            <person name="Sykes S."/>
            <person name="Yandava C."/>
            <person name="Wortman J."/>
            <person name="Nusbaum C."/>
            <person name="Birren B."/>
        </authorList>
    </citation>
    <scope>NUCLEOTIDE SEQUENCE</scope>
    <source>
        <strain evidence="11">R3-111a-1</strain>
    </source>
</reference>
<dbReference type="EnsemblFungi" id="EJT74302">
    <property type="protein sequence ID" value="EJT74302"/>
    <property type="gene ID" value="GGTG_08145"/>
</dbReference>
<dbReference type="EMBL" id="GL385398">
    <property type="protein sequence ID" value="EJT74302.1"/>
    <property type="molecule type" value="Genomic_DNA"/>
</dbReference>
<feature type="region of interest" description="Disordered" evidence="8">
    <location>
        <begin position="666"/>
        <end position="706"/>
    </location>
</feature>
<dbReference type="GO" id="GO:0005886">
    <property type="term" value="C:plasma membrane"/>
    <property type="evidence" value="ECO:0007669"/>
    <property type="project" value="UniProtKB-SubCell"/>
</dbReference>
<evidence type="ECO:0000256" key="5">
    <source>
        <dbReference type="ARBA" id="ARBA00022989"/>
    </source>
</evidence>
<feature type="domain" description="Major facilitator superfamily (MFS) profile" evidence="10">
    <location>
        <begin position="194"/>
        <end position="626"/>
    </location>
</feature>
<feature type="compositionally biased region" description="Basic and acidic residues" evidence="8">
    <location>
        <begin position="695"/>
        <end position="706"/>
    </location>
</feature>
<evidence type="ECO:0000313" key="12">
    <source>
        <dbReference type="EnsemblFungi" id="EJT74302"/>
    </source>
</evidence>
<feature type="compositionally biased region" description="Basic and acidic residues" evidence="8">
    <location>
        <begin position="666"/>
        <end position="678"/>
    </location>
</feature>
<dbReference type="eggNOG" id="KOG0255">
    <property type="taxonomic scope" value="Eukaryota"/>
</dbReference>
<feature type="transmembrane region" description="Helical" evidence="9">
    <location>
        <begin position="456"/>
        <end position="482"/>
    </location>
</feature>
<evidence type="ECO:0000256" key="2">
    <source>
        <dbReference type="ARBA" id="ARBA00022448"/>
    </source>
</evidence>
<dbReference type="OrthoDB" id="446368at2759"/>
<keyword evidence="6 9" id="KW-0472">Membrane</keyword>
<keyword evidence="5 9" id="KW-1133">Transmembrane helix</keyword>
<dbReference type="HOGENOM" id="CLU_008455_11_6_1"/>
<feature type="transmembrane region" description="Helical" evidence="9">
    <location>
        <begin position="529"/>
        <end position="553"/>
    </location>
</feature>
<evidence type="ECO:0000256" key="3">
    <source>
        <dbReference type="ARBA" id="ARBA00022475"/>
    </source>
</evidence>
<dbReference type="RefSeq" id="XP_009224246.1">
    <property type="nucleotide sequence ID" value="XM_009225982.1"/>
</dbReference>
<feature type="transmembrane region" description="Helical" evidence="9">
    <location>
        <begin position="425"/>
        <end position="444"/>
    </location>
</feature>
<evidence type="ECO:0000256" key="6">
    <source>
        <dbReference type="ARBA" id="ARBA00023136"/>
    </source>
</evidence>
<dbReference type="SUPFAM" id="SSF103473">
    <property type="entry name" value="MFS general substrate transporter"/>
    <property type="match status" value="1"/>
</dbReference>
<keyword evidence="3" id="KW-1003">Cell membrane</keyword>
<feature type="transmembrane region" description="Helical" evidence="9">
    <location>
        <begin position="285"/>
        <end position="307"/>
    </location>
</feature>
<dbReference type="InterPro" id="IPR011701">
    <property type="entry name" value="MFS"/>
</dbReference>
<proteinExistence type="inferred from homology"/>
<sequence>MAEYACSCYHTPLRPLPPLPLTRLAGRDYAIKRADKAIDRTTPKTTKVLLQPAVFHSCPCLGSVLSANSFRVPTRLPPSAWACQPTLDGRYSPWAPHFPNRAPSHHAMADTRPASSAASSVTATEAGVDSESLRRKEMMLSNWELVTDPAGVNSLVLNHTYQGRGTEESPFIVDFLPDDPHNAKNYPRWKKWCFTMLQAFACLAVAFASSAYSGGVVDLIREFHVTPEVTILGISLFVVGFAVGPLLWAPLSEFYGRQILFFFTYFALTAFNCGAVAAPSMTGLIVLRFFAGVFGSSPLTNSGGVLADMFEADERGLATAIFAAAPFLGPSIGPIAGGFLAQAAGWRWVAGLMAAFTGILWIAVSLWVPETYAPVLLRKRADKLTKLTGNVYVSRMDSLQPKQTMMARFKVSLSRPWVLLFREPIVLLTTIYMAVVYGTMYMMFPAFPIVFQQGRGWSVGVGGLAFIGITVGMSFSVVYAIFDNRRYARLVKECDGDVPPEARLPPAIIGSALLPIGLFWFAWTNGPEVHFIVPIIGSGVFAAGLVLVFLSLLNYLIDSYVVFAASVLAANSVLRSLFGAAFPLFTSQMYKSLGIHWASSVPAFLALACLPFPFLFWKYGASIRTKCKYAAEAAEVLRRMRASNEIVNEDEAVEEADELERRWTLERRQTRRQSEARRNSHATEGSHAQMQVMELDEKGKMVKEQS</sequence>
<keyword evidence="2" id="KW-0813">Transport</keyword>
<feature type="transmembrane region" description="Helical" evidence="9">
    <location>
        <begin position="560"/>
        <end position="585"/>
    </location>
</feature>
<dbReference type="Pfam" id="PF07690">
    <property type="entry name" value="MFS_1"/>
    <property type="match status" value="1"/>
</dbReference>
<dbReference type="PANTHER" id="PTHR23502">
    <property type="entry name" value="MAJOR FACILITATOR SUPERFAMILY"/>
    <property type="match status" value="1"/>
</dbReference>
<evidence type="ECO:0000256" key="4">
    <source>
        <dbReference type="ARBA" id="ARBA00022692"/>
    </source>
</evidence>
<dbReference type="AlphaFoldDB" id="J3P3Q8"/>
<feature type="transmembrane region" description="Helical" evidence="9">
    <location>
        <begin position="503"/>
        <end position="523"/>
    </location>
</feature>
<feature type="transmembrane region" description="Helical" evidence="9">
    <location>
        <begin position="346"/>
        <end position="368"/>
    </location>
</feature>
<dbReference type="STRING" id="644352.J3P3Q8"/>
<dbReference type="Gene3D" id="1.20.1250.20">
    <property type="entry name" value="MFS general substrate transporter like domains"/>
    <property type="match status" value="1"/>
</dbReference>
<dbReference type="Proteomes" id="UP000006039">
    <property type="component" value="Unassembled WGS sequence"/>
</dbReference>
<dbReference type="PROSITE" id="PS50850">
    <property type="entry name" value="MFS"/>
    <property type="match status" value="1"/>
</dbReference>
<dbReference type="GeneID" id="20348603"/>
<dbReference type="FunFam" id="1.20.1250.20:FF:000266">
    <property type="entry name" value="MFS multidrug transporter, putative"/>
    <property type="match status" value="1"/>
</dbReference>
<dbReference type="InterPro" id="IPR020846">
    <property type="entry name" value="MFS_dom"/>
</dbReference>
<feature type="transmembrane region" description="Helical" evidence="9">
    <location>
        <begin position="229"/>
        <end position="248"/>
    </location>
</feature>
<dbReference type="VEuPathDB" id="FungiDB:GGTG_08145"/>
<comment type="subcellular location">
    <subcellularLocation>
        <location evidence="1">Cell membrane</location>
        <topology evidence="1">Multi-pass membrane protein</topology>
    </subcellularLocation>
</comment>
<organism evidence="11">
    <name type="scientific">Gaeumannomyces tritici (strain R3-111a-1)</name>
    <name type="common">Wheat and barley take-all root rot fungus</name>
    <name type="synonym">Gaeumannomyces graminis var. tritici</name>
    <dbReference type="NCBI Taxonomy" id="644352"/>
    <lineage>
        <taxon>Eukaryota</taxon>
        <taxon>Fungi</taxon>
        <taxon>Dikarya</taxon>
        <taxon>Ascomycota</taxon>
        <taxon>Pezizomycotina</taxon>
        <taxon>Sordariomycetes</taxon>
        <taxon>Sordariomycetidae</taxon>
        <taxon>Magnaporthales</taxon>
        <taxon>Magnaporthaceae</taxon>
        <taxon>Gaeumannomyces</taxon>
    </lineage>
</organism>
<comment type="similarity">
    <text evidence="7">Belongs to the major facilitator superfamily. DHA1 family. Polyamines/proton antiporter (TC 2.A.1.2.16) subfamily.</text>
</comment>
<feature type="transmembrane region" description="Helical" evidence="9">
    <location>
        <begin position="597"/>
        <end position="617"/>
    </location>
</feature>
<evidence type="ECO:0000259" key="10">
    <source>
        <dbReference type="PROSITE" id="PS50850"/>
    </source>
</evidence>
<reference evidence="12" key="5">
    <citation type="submission" date="2018-04" db="UniProtKB">
        <authorList>
            <consortium name="EnsemblFungi"/>
        </authorList>
    </citation>
    <scope>IDENTIFICATION</scope>
    <source>
        <strain evidence="12">R3-111a-1</strain>
    </source>
</reference>
<evidence type="ECO:0000256" key="8">
    <source>
        <dbReference type="SAM" id="MobiDB-lite"/>
    </source>
</evidence>
<name>J3P3Q8_GAET3</name>
<gene>
    <name evidence="12" type="primary">20348603</name>
    <name evidence="11" type="ORF">GGTG_08145</name>
</gene>
<feature type="transmembrane region" description="Helical" evidence="9">
    <location>
        <begin position="260"/>
        <end position="279"/>
    </location>
</feature>
<feature type="transmembrane region" description="Helical" evidence="9">
    <location>
        <begin position="192"/>
        <end position="209"/>
    </location>
</feature>
<reference evidence="13" key="1">
    <citation type="submission" date="2010-07" db="EMBL/GenBank/DDBJ databases">
        <title>The genome sequence of Gaeumannomyces graminis var. tritici strain R3-111a-1.</title>
        <authorList>
            <consortium name="The Broad Institute Genome Sequencing Platform"/>
            <person name="Ma L.-J."/>
            <person name="Dead R."/>
            <person name="Young S."/>
            <person name="Zeng Q."/>
            <person name="Koehrsen M."/>
            <person name="Alvarado L."/>
            <person name="Berlin A."/>
            <person name="Chapman S.B."/>
            <person name="Chen Z."/>
            <person name="Freedman E."/>
            <person name="Gellesch M."/>
            <person name="Goldberg J."/>
            <person name="Griggs A."/>
            <person name="Gujja S."/>
            <person name="Heilman E.R."/>
            <person name="Heiman D."/>
            <person name="Hepburn T."/>
            <person name="Howarth C."/>
            <person name="Jen D."/>
            <person name="Larson L."/>
            <person name="Mehta T."/>
            <person name="Neiman D."/>
            <person name="Pearson M."/>
            <person name="Roberts A."/>
            <person name="Saif S."/>
            <person name="Shea T."/>
            <person name="Shenoy N."/>
            <person name="Sisk P."/>
            <person name="Stolte C."/>
            <person name="Sykes S."/>
            <person name="Walk T."/>
            <person name="White J."/>
            <person name="Yandava C."/>
            <person name="Haas B."/>
            <person name="Nusbaum C."/>
            <person name="Birren B."/>
        </authorList>
    </citation>
    <scope>NUCLEOTIDE SEQUENCE [LARGE SCALE GENOMIC DNA]</scope>
    <source>
        <strain evidence="13">R3-111a-1</strain>
    </source>
</reference>
<feature type="transmembrane region" description="Helical" evidence="9">
    <location>
        <begin position="319"/>
        <end position="340"/>
    </location>
</feature>
<dbReference type="InterPro" id="IPR036259">
    <property type="entry name" value="MFS_trans_sf"/>
</dbReference>
<dbReference type="PANTHER" id="PTHR23502:SF186">
    <property type="entry name" value="MAJOR FACILITATOR SUPERFAMILY (MFS) PROFILE DOMAIN-CONTAINING PROTEIN"/>
    <property type="match status" value="1"/>
</dbReference>
<evidence type="ECO:0000313" key="11">
    <source>
        <dbReference type="EMBL" id="EJT74302.1"/>
    </source>
</evidence>
<evidence type="ECO:0000256" key="9">
    <source>
        <dbReference type="SAM" id="Phobius"/>
    </source>
</evidence>
<keyword evidence="4 9" id="KW-0812">Transmembrane</keyword>
<evidence type="ECO:0000256" key="1">
    <source>
        <dbReference type="ARBA" id="ARBA00004651"/>
    </source>
</evidence>
<protein>
    <recommendedName>
        <fullName evidence="10">Major facilitator superfamily (MFS) profile domain-containing protein</fullName>
    </recommendedName>
</protein>
<dbReference type="GO" id="GO:0022857">
    <property type="term" value="F:transmembrane transporter activity"/>
    <property type="evidence" value="ECO:0007669"/>
    <property type="project" value="InterPro"/>
</dbReference>
<reference evidence="12" key="4">
    <citation type="journal article" date="2015" name="G3 (Bethesda)">
        <title>Genome sequences of three phytopathogenic species of the Magnaporthaceae family of fungi.</title>
        <authorList>
            <person name="Okagaki L.H."/>
            <person name="Nunes C.C."/>
            <person name="Sailsbery J."/>
            <person name="Clay B."/>
            <person name="Brown D."/>
            <person name="John T."/>
            <person name="Oh Y."/>
            <person name="Young N."/>
            <person name="Fitzgerald M."/>
            <person name="Haas B.J."/>
            <person name="Zeng Q."/>
            <person name="Young S."/>
            <person name="Adiconis X."/>
            <person name="Fan L."/>
            <person name="Levin J.Z."/>
            <person name="Mitchell T.K."/>
            <person name="Okubara P.A."/>
            <person name="Farman M.L."/>
            <person name="Kohn L.M."/>
            <person name="Birren B."/>
            <person name="Ma L.-J."/>
            <person name="Dean R.A."/>
        </authorList>
    </citation>
    <scope>NUCLEOTIDE SEQUENCE</scope>
    <source>
        <strain evidence="12">R3-111a-1</strain>
    </source>
</reference>
<dbReference type="CDD" id="cd17323">
    <property type="entry name" value="MFS_Tpo1_MDR_like"/>
    <property type="match status" value="1"/>
</dbReference>
<evidence type="ECO:0000313" key="13">
    <source>
        <dbReference type="Proteomes" id="UP000006039"/>
    </source>
</evidence>
<keyword evidence="13" id="KW-1185">Reference proteome</keyword>
<accession>J3P3Q8</accession>
<evidence type="ECO:0000256" key="7">
    <source>
        <dbReference type="ARBA" id="ARBA00038459"/>
    </source>
</evidence>